<organism evidence="1">
    <name type="scientific">marine sediment metagenome</name>
    <dbReference type="NCBI Taxonomy" id="412755"/>
    <lineage>
        <taxon>unclassified sequences</taxon>
        <taxon>metagenomes</taxon>
        <taxon>ecological metagenomes</taxon>
    </lineage>
</organism>
<dbReference type="AlphaFoldDB" id="X0X5N0"/>
<accession>X0X5N0</accession>
<evidence type="ECO:0000313" key="1">
    <source>
        <dbReference type="EMBL" id="GAG38350.1"/>
    </source>
</evidence>
<gene>
    <name evidence="1" type="ORF">S01H1_71043</name>
</gene>
<proteinExistence type="predicted"/>
<name>X0X5N0_9ZZZZ</name>
<feature type="non-terminal residue" evidence="1">
    <location>
        <position position="99"/>
    </location>
</feature>
<reference evidence="1" key="1">
    <citation type="journal article" date="2014" name="Front. Microbiol.">
        <title>High frequency of phylogenetically diverse reductive dehalogenase-homologous genes in deep subseafloor sedimentary metagenomes.</title>
        <authorList>
            <person name="Kawai M."/>
            <person name="Futagami T."/>
            <person name="Toyoda A."/>
            <person name="Takaki Y."/>
            <person name="Nishi S."/>
            <person name="Hori S."/>
            <person name="Arai W."/>
            <person name="Tsubouchi T."/>
            <person name="Morono Y."/>
            <person name="Uchiyama I."/>
            <person name="Ito T."/>
            <person name="Fujiyama A."/>
            <person name="Inagaki F."/>
            <person name="Takami H."/>
        </authorList>
    </citation>
    <scope>NUCLEOTIDE SEQUENCE</scope>
    <source>
        <strain evidence="1">Expedition CK06-06</strain>
    </source>
</reference>
<dbReference type="EMBL" id="BARS01047282">
    <property type="protein sequence ID" value="GAG38350.1"/>
    <property type="molecule type" value="Genomic_DNA"/>
</dbReference>
<comment type="caution">
    <text evidence="1">The sequence shown here is derived from an EMBL/GenBank/DDBJ whole genome shotgun (WGS) entry which is preliminary data.</text>
</comment>
<protein>
    <submittedName>
        <fullName evidence="1">Uncharacterized protein</fullName>
    </submittedName>
</protein>
<sequence>MEFLPSFYTYLGIIILMSYLSSDTPTQIETNTDIELRRIINDLHFVFSIFDEENGPQILYDDSPLMQEVVQNLNFKVFHFLMQGSEFGPENYASIRGII</sequence>